<comment type="similarity">
    <text evidence="1 9 11">Belongs to the peptidase A8 family.</text>
</comment>
<dbReference type="InterPro" id="IPR001872">
    <property type="entry name" value="Peptidase_A8"/>
</dbReference>
<keyword evidence="3 9" id="KW-0645">Protease</keyword>
<dbReference type="PRINTS" id="PR00781">
    <property type="entry name" value="LIPOSIGPTASE"/>
</dbReference>
<keyword evidence="8 9" id="KW-0472">Membrane</keyword>
<dbReference type="Proteomes" id="UP001230156">
    <property type="component" value="Unassembled WGS sequence"/>
</dbReference>
<feature type="active site" evidence="9">
    <location>
        <position position="144"/>
    </location>
</feature>
<evidence type="ECO:0000256" key="5">
    <source>
        <dbReference type="ARBA" id="ARBA00022750"/>
    </source>
</evidence>
<comment type="caution">
    <text evidence="12">The sequence shown here is derived from an EMBL/GenBank/DDBJ whole genome shotgun (WGS) entry which is preliminary data.</text>
</comment>
<gene>
    <name evidence="9 12" type="primary">lspA</name>
    <name evidence="12" type="ORF">Q8A70_16280</name>
</gene>
<comment type="catalytic activity">
    <reaction evidence="9 10">
        <text>Release of signal peptides from bacterial membrane prolipoproteins. Hydrolyzes -Xaa-Yaa-Zaa-|-(S,diacylglyceryl)Cys-, in which Xaa is hydrophobic (preferably Leu), and Yaa (Ala or Ser) and Zaa (Gly or Ala) have small, neutral side chains.</text>
        <dbReference type="EC" id="3.4.23.36"/>
    </reaction>
</comment>
<dbReference type="PANTHER" id="PTHR33695">
    <property type="entry name" value="LIPOPROTEIN SIGNAL PEPTIDASE"/>
    <property type="match status" value="1"/>
</dbReference>
<dbReference type="HAMAP" id="MF_00161">
    <property type="entry name" value="LspA"/>
    <property type="match status" value="1"/>
</dbReference>
<proteinExistence type="inferred from homology"/>
<evidence type="ECO:0000256" key="2">
    <source>
        <dbReference type="ARBA" id="ARBA00022475"/>
    </source>
</evidence>
<evidence type="ECO:0000313" key="13">
    <source>
        <dbReference type="Proteomes" id="UP001230156"/>
    </source>
</evidence>
<organism evidence="12 13">
    <name type="scientific">Dongia sedimenti</name>
    <dbReference type="NCBI Taxonomy" id="3064282"/>
    <lineage>
        <taxon>Bacteria</taxon>
        <taxon>Pseudomonadati</taxon>
        <taxon>Pseudomonadota</taxon>
        <taxon>Alphaproteobacteria</taxon>
        <taxon>Rhodospirillales</taxon>
        <taxon>Dongiaceae</taxon>
        <taxon>Dongia</taxon>
    </lineage>
</organism>
<dbReference type="NCBIfam" id="TIGR00077">
    <property type="entry name" value="lspA"/>
    <property type="match status" value="1"/>
</dbReference>
<dbReference type="PROSITE" id="PS00855">
    <property type="entry name" value="SPASE_II"/>
    <property type="match status" value="1"/>
</dbReference>
<reference evidence="13" key="1">
    <citation type="submission" date="2023-08" db="EMBL/GenBank/DDBJ databases">
        <title>Rhodospirillaceae gen. nov., a novel taxon isolated from the Yangtze River Yuezi River estuary sludge.</title>
        <authorList>
            <person name="Ruan L."/>
        </authorList>
    </citation>
    <scope>NUCLEOTIDE SEQUENCE [LARGE SCALE GENOMIC DNA]</scope>
    <source>
        <strain evidence="13">R-7</strain>
    </source>
</reference>
<comment type="caution">
    <text evidence="9">Lacks conserved residue(s) required for the propagation of feature annotation.</text>
</comment>
<evidence type="ECO:0000256" key="10">
    <source>
        <dbReference type="RuleBase" id="RU000594"/>
    </source>
</evidence>
<feature type="transmembrane region" description="Helical" evidence="9">
    <location>
        <begin position="139"/>
        <end position="160"/>
    </location>
</feature>
<comment type="pathway">
    <text evidence="9">Protein modification; lipoprotein biosynthesis (signal peptide cleavage).</text>
</comment>
<evidence type="ECO:0000256" key="8">
    <source>
        <dbReference type="ARBA" id="ARBA00023136"/>
    </source>
</evidence>
<evidence type="ECO:0000256" key="6">
    <source>
        <dbReference type="ARBA" id="ARBA00022801"/>
    </source>
</evidence>
<dbReference type="EMBL" id="JAUYVI010000005">
    <property type="protein sequence ID" value="MDQ7249246.1"/>
    <property type="molecule type" value="Genomic_DNA"/>
</dbReference>
<keyword evidence="7 9" id="KW-1133">Transmembrane helix</keyword>
<feature type="transmembrane region" description="Helical" evidence="9">
    <location>
        <begin position="71"/>
        <end position="87"/>
    </location>
</feature>
<evidence type="ECO:0000256" key="11">
    <source>
        <dbReference type="RuleBase" id="RU004181"/>
    </source>
</evidence>
<keyword evidence="6 9" id="KW-0378">Hydrolase</keyword>
<evidence type="ECO:0000256" key="7">
    <source>
        <dbReference type="ARBA" id="ARBA00022989"/>
    </source>
</evidence>
<comment type="function">
    <text evidence="9 10">This protein specifically catalyzes the removal of signal peptides from prolipoproteins.</text>
</comment>
<keyword evidence="13" id="KW-1185">Reference proteome</keyword>
<evidence type="ECO:0000256" key="4">
    <source>
        <dbReference type="ARBA" id="ARBA00022692"/>
    </source>
</evidence>
<keyword evidence="2 9" id="KW-1003">Cell membrane</keyword>
<keyword evidence="4 9" id="KW-0812">Transmembrane</keyword>
<evidence type="ECO:0000256" key="9">
    <source>
        <dbReference type="HAMAP-Rule" id="MF_00161"/>
    </source>
</evidence>
<keyword evidence="5 9" id="KW-0064">Aspartyl protease</keyword>
<sequence>MTFAIADKRLFRLGLILCAVIIVADQISKAIMMSVLEQHPYGIPILPVFSLVTAWNKGVSFSMLRNLPPEVLSGFAILVSLGLIYWLTRVENRLIAVGIGCVAGGALGNVIDRFRFGAVFDFLDFFIKTGSGWEWHWPAFNLADSAITVGVILLLIDGLFHRVDRAKTEHS</sequence>
<evidence type="ECO:0000256" key="1">
    <source>
        <dbReference type="ARBA" id="ARBA00006139"/>
    </source>
</evidence>
<accession>A0ABU0YNG3</accession>
<evidence type="ECO:0000313" key="12">
    <source>
        <dbReference type="EMBL" id="MDQ7249246.1"/>
    </source>
</evidence>
<feature type="transmembrane region" description="Helical" evidence="9">
    <location>
        <begin position="94"/>
        <end position="111"/>
    </location>
</feature>
<dbReference type="PANTHER" id="PTHR33695:SF1">
    <property type="entry name" value="LIPOPROTEIN SIGNAL PEPTIDASE"/>
    <property type="match status" value="1"/>
</dbReference>
<protein>
    <recommendedName>
        <fullName evidence="9">Lipoprotein signal peptidase</fullName>
        <ecNumber evidence="9">3.4.23.36</ecNumber>
    </recommendedName>
    <alternativeName>
        <fullName evidence="9">Prolipoprotein signal peptidase</fullName>
    </alternativeName>
    <alternativeName>
        <fullName evidence="9">Signal peptidase II</fullName>
        <shortName evidence="9">SPase II</shortName>
    </alternativeName>
</protein>
<name>A0ABU0YNG3_9PROT</name>
<dbReference type="EC" id="3.4.23.36" evidence="9"/>
<evidence type="ECO:0000256" key="3">
    <source>
        <dbReference type="ARBA" id="ARBA00022670"/>
    </source>
</evidence>
<comment type="subcellular location">
    <subcellularLocation>
        <location evidence="9">Cell membrane</location>
        <topology evidence="9">Multi-pass membrane protein</topology>
    </subcellularLocation>
</comment>
<dbReference type="GO" id="GO:0004190">
    <property type="term" value="F:aspartic-type endopeptidase activity"/>
    <property type="evidence" value="ECO:0007669"/>
    <property type="project" value="UniProtKB-EC"/>
</dbReference>
<dbReference type="Pfam" id="PF01252">
    <property type="entry name" value="Peptidase_A8"/>
    <property type="match status" value="1"/>
</dbReference>
<feature type="active site" evidence="9">
    <location>
        <position position="121"/>
    </location>
</feature>
<dbReference type="RefSeq" id="WP_379957029.1">
    <property type="nucleotide sequence ID" value="NZ_JAUYVI010000005.1"/>
</dbReference>